<evidence type="ECO:0000313" key="4">
    <source>
        <dbReference type="Proteomes" id="UP001408789"/>
    </source>
</evidence>
<dbReference type="Proteomes" id="UP001408789">
    <property type="component" value="Unassembled WGS sequence"/>
</dbReference>
<reference evidence="3 4" key="1">
    <citation type="submission" date="2024-04" db="EMBL/GenBank/DDBJ databases">
        <title>The reference genome of an endangered Asteraceae, Deinandra increscens subsp. villosa, native to the Central Coast of California.</title>
        <authorList>
            <person name="Guilliams M."/>
            <person name="Hasenstab-Lehman K."/>
            <person name="Meyer R."/>
            <person name="Mcevoy S."/>
        </authorList>
    </citation>
    <scope>NUCLEOTIDE SEQUENCE [LARGE SCALE GENOMIC DNA]</scope>
    <source>
        <tissue evidence="3">Leaf</tissue>
    </source>
</reference>
<dbReference type="PANTHER" id="PTHR33732">
    <property type="entry name" value="REF/SRPP-LIKE PROTEIN OS05G0151300/LOC_OS05G05940"/>
    <property type="match status" value="1"/>
</dbReference>
<name>A0AAP0D7L2_9ASTR</name>
<gene>
    <name evidence="3" type="ORF">SSX86_010474</name>
</gene>
<comment type="caution">
    <text evidence="3">The sequence shown here is derived from an EMBL/GenBank/DDBJ whole genome shotgun (WGS) entry which is preliminary data.</text>
</comment>
<evidence type="ECO:0008006" key="5">
    <source>
        <dbReference type="Google" id="ProtNLM"/>
    </source>
</evidence>
<proteinExistence type="inferred from homology"/>
<evidence type="ECO:0000313" key="3">
    <source>
        <dbReference type="EMBL" id="KAK9070075.1"/>
    </source>
</evidence>
<keyword evidence="2" id="KW-0472">Membrane</keyword>
<keyword evidence="2" id="KW-1133">Transmembrane helix</keyword>
<protein>
    <recommendedName>
        <fullName evidence="5">Stress-related protein</fullName>
    </recommendedName>
</protein>
<comment type="similarity">
    <text evidence="1">Belongs to the REF/SRPP family.</text>
</comment>
<dbReference type="Pfam" id="PF05755">
    <property type="entry name" value="REF"/>
    <property type="match status" value="1"/>
</dbReference>
<organism evidence="3 4">
    <name type="scientific">Deinandra increscens subsp. villosa</name>
    <dbReference type="NCBI Taxonomy" id="3103831"/>
    <lineage>
        <taxon>Eukaryota</taxon>
        <taxon>Viridiplantae</taxon>
        <taxon>Streptophyta</taxon>
        <taxon>Embryophyta</taxon>
        <taxon>Tracheophyta</taxon>
        <taxon>Spermatophyta</taxon>
        <taxon>Magnoliopsida</taxon>
        <taxon>eudicotyledons</taxon>
        <taxon>Gunneridae</taxon>
        <taxon>Pentapetalae</taxon>
        <taxon>asterids</taxon>
        <taxon>campanulids</taxon>
        <taxon>Asterales</taxon>
        <taxon>Asteraceae</taxon>
        <taxon>Asteroideae</taxon>
        <taxon>Heliantheae alliance</taxon>
        <taxon>Madieae</taxon>
        <taxon>Madiinae</taxon>
        <taxon>Deinandra</taxon>
    </lineage>
</organism>
<dbReference type="InterPro" id="IPR008802">
    <property type="entry name" value="REF"/>
</dbReference>
<dbReference type="AlphaFoldDB" id="A0AAP0D7L2"/>
<evidence type="ECO:0000256" key="2">
    <source>
        <dbReference type="SAM" id="Phobius"/>
    </source>
</evidence>
<sequence length="239" mass="26399">MAESQADQTTEPLAQKDGGEKHLKYLGFVQTAVIYFVVCFSRVYGYAKENAGPLKPGAQTAENIVKTVIGPIYGKFQHVPFEVLKFLDLKVGDALAGLNRQAPILMKQVSTHGKYAAQNLPQASKELASTASKTANRLYIKYEPTAKELYKNYEPIAEKYAVSAWQSMHKLPLFPQVAQIVVPIAAFSLEKYNYLVCYIAEKGYPVAQYLPLVPIDKIAKVFKDGNEGSTVGQSVKVET</sequence>
<evidence type="ECO:0000256" key="1">
    <source>
        <dbReference type="ARBA" id="ARBA00009737"/>
    </source>
</evidence>
<accession>A0AAP0D7L2</accession>
<dbReference type="PANTHER" id="PTHR33732:SF3">
    <property type="entry name" value="OS07G0671800 PROTEIN"/>
    <property type="match status" value="1"/>
</dbReference>
<dbReference type="EMBL" id="JBCNJP010000012">
    <property type="protein sequence ID" value="KAK9070075.1"/>
    <property type="molecule type" value="Genomic_DNA"/>
</dbReference>
<keyword evidence="4" id="KW-1185">Reference proteome</keyword>
<feature type="transmembrane region" description="Helical" evidence="2">
    <location>
        <begin position="25"/>
        <end position="45"/>
    </location>
</feature>
<keyword evidence="2" id="KW-0812">Transmembrane</keyword>